<evidence type="ECO:0000313" key="5">
    <source>
        <dbReference type="WBParaSite" id="ECPE_0000730301-mRNA-1"/>
    </source>
</evidence>
<reference evidence="3 4" key="2">
    <citation type="submission" date="2018-11" db="EMBL/GenBank/DDBJ databases">
        <authorList>
            <consortium name="Pathogen Informatics"/>
        </authorList>
    </citation>
    <scope>NUCLEOTIDE SEQUENCE [LARGE SCALE GENOMIC DNA]</scope>
    <source>
        <strain evidence="3 4">Egypt</strain>
    </source>
</reference>
<organism evidence="5">
    <name type="scientific">Echinostoma caproni</name>
    <dbReference type="NCBI Taxonomy" id="27848"/>
    <lineage>
        <taxon>Eukaryota</taxon>
        <taxon>Metazoa</taxon>
        <taxon>Spiralia</taxon>
        <taxon>Lophotrochozoa</taxon>
        <taxon>Platyhelminthes</taxon>
        <taxon>Trematoda</taxon>
        <taxon>Digenea</taxon>
        <taxon>Plagiorchiida</taxon>
        <taxon>Echinostomata</taxon>
        <taxon>Echinostomatoidea</taxon>
        <taxon>Echinostomatidae</taxon>
        <taxon>Echinostoma</taxon>
    </lineage>
</organism>
<feature type="compositionally biased region" description="Polar residues" evidence="1">
    <location>
        <begin position="201"/>
        <end position="210"/>
    </location>
</feature>
<name>A0A183AK02_9TREM</name>
<feature type="compositionally biased region" description="Acidic residues" evidence="1">
    <location>
        <begin position="20"/>
        <end position="30"/>
    </location>
</feature>
<evidence type="ECO:0000313" key="4">
    <source>
        <dbReference type="Proteomes" id="UP000272942"/>
    </source>
</evidence>
<dbReference type="Proteomes" id="UP000272942">
    <property type="component" value="Unassembled WGS sequence"/>
</dbReference>
<dbReference type="EMBL" id="UZAN01044397">
    <property type="protein sequence ID" value="VDP80688.1"/>
    <property type="molecule type" value="Genomic_DNA"/>
</dbReference>
<reference evidence="5" key="1">
    <citation type="submission" date="2016-06" db="UniProtKB">
        <authorList>
            <consortium name="WormBaseParasite"/>
        </authorList>
    </citation>
    <scope>IDENTIFICATION</scope>
</reference>
<dbReference type="Gene3D" id="1.10.10.60">
    <property type="entry name" value="Homeodomain-like"/>
    <property type="match status" value="1"/>
</dbReference>
<dbReference type="InterPro" id="IPR001005">
    <property type="entry name" value="SANT/Myb"/>
</dbReference>
<keyword evidence="4" id="KW-1185">Reference proteome</keyword>
<dbReference type="PROSITE" id="PS50090">
    <property type="entry name" value="MYB_LIKE"/>
    <property type="match status" value="1"/>
</dbReference>
<protein>
    <submittedName>
        <fullName evidence="5">Myb-like domain-containing protein</fullName>
    </submittedName>
</protein>
<feature type="domain" description="Myb-like" evidence="2">
    <location>
        <begin position="88"/>
        <end position="150"/>
    </location>
</feature>
<gene>
    <name evidence="3" type="ORF">ECPE_LOCUS7287</name>
</gene>
<dbReference type="OrthoDB" id="676304at2759"/>
<evidence type="ECO:0000259" key="2">
    <source>
        <dbReference type="PROSITE" id="PS50090"/>
    </source>
</evidence>
<feature type="region of interest" description="Disordered" evidence="1">
    <location>
        <begin position="191"/>
        <end position="210"/>
    </location>
</feature>
<proteinExistence type="predicted"/>
<evidence type="ECO:0000256" key="1">
    <source>
        <dbReference type="SAM" id="MobiDB-lite"/>
    </source>
</evidence>
<dbReference type="AlphaFoldDB" id="A0A183AK02"/>
<feature type="compositionally biased region" description="Basic and acidic residues" evidence="1">
    <location>
        <begin position="45"/>
        <end position="55"/>
    </location>
</feature>
<dbReference type="InterPro" id="IPR044822">
    <property type="entry name" value="Myb_DNA-bind_4"/>
</dbReference>
<feature type="region of interest" description="Disordered" evidence="1">
    <location>
        <begin position="331"/>
        <end position="363"/>
    </location>
</feature>
<dbReference type="WBParaSite" id="ECPE_0000730301-mRNA-1">
    <property type="protein sequence ID" value="ECPE_0000730301-mRNA-1"/>
    <property type="gene ID" value="ECPE_0000730301"/>
</dbReference>
<dbReference type="Pfam" id="PF13837">
    <property type="entry name" value="Myb_DNA-bind_4"/>
    <property type="match status" value="1"/>
</dbReference>
<accession>A0A183AK02</accession>
<feature type="region of interest" description="Disordered" evidence="1">
    <location>
        <begin position="1"/>
        <end position="65"/>
    </location>
</feature>
<evidence type="ECO:0000313" key="3">
    <source>
        <dbReference type="EMBL" id="VDP80688.1"/>
    </source>
</evidence>
<sequence length="507" mass="55699">MDHMTYMPKSPEKSSPSFPEDVEDEEDDPIDHEVRQMKYPTRTISTDRHEEHETPADVTMLPEDDDDDDIEQTRSFALVVDSPRHPADSSEKKVHWSNQNVQTLLDCVEKHLDEFNIQKKHKQVWQTIGAEMEALGFTMEHCYNKWKNLRRDVRLLVNNPQKAVRNADILRRVARLILVIYPNIDATTMQVSGERNGGKSAPSTPIGSGQLNCRVNLPTALHAPDSPRYLMPPGTPHSLNPGFHHTGTPNGINKLKGIGNTNCESMETNCAPGAALFTNLASDNDPHDYSTIIPSSTGDLKANQPGTGFPFFFNPAAAALLVQSQLFTDLLRQQQQQQRPQDSESPPMDEPAHHPASSTPKVTVSTAAAHTNGQGLTNGVNCLANNTNNGTISSLSLASTLLNGLNSTENPHHILLPVVSASLTEAGSSVDRLPPGSELAGVVERLRDEETVHMRLTDMVTHLADELRAAGMRRRATLDQLLGIMQGSRIPTSLMQNTKQTDASNLV</sequence>